<dbReference type="PANTHER" id="PTHR43322:SF5">
    <property type="entry name" value="1-DEOXY-D-XYLULOSE-5-PHOSPHATE SYNTHASE, CHLOROPLASTIC"/>
    <property type="match status" value="1"/>
</dbReference>
<keyword evidence="4 11" id="KW-0808">Transferase</keyword>
<accession>A0A391NXP4</accession>
<keyword evidence="5 11" id="KW-0479">Metal-binding</keyword>
<dbReference type="SUPFAM" id="SSF52922">
    <property type="entry name" value="TK C-terminal domain-like"/>
    <property type="match status" value="1"/>
</dbReference>
<evidence type="ECO:0000256" key="3">
    <source>
        <dbReference type="ARBA" id="ARBA00011738"/>
    </source>
</evidence>
<evidence type="ECO:0000259" key="12">
    <source>
        <dbReference type="SMART" id="SM00861"/>
    </source>
</evidence>
<organism evidence="13 14">
    <name type="scientific">Mediterraneibacter butyricigenes</name>
    <dbReference type="NCBI Taxonomy" id="2316025"/>
    <lineage>
        <taxon>Bacteria</taxon>
        <taxon>Bacillati</taxon>
        <taxon>Bacillota</taxon>
        <taxon>Clostridia</taxon>
        <taxon>Lachnospirales</taxon>
        <taxon>Lachnospiraceae</taxon>
        <taxon>Mediterraneibacter</taxon>
    </lineage>
</organism>
<evidence type="ECO:0000256" key="8">
    <source>
        <dbReference type="ARBA" id="ARBA00023052"/>
    </source>
</evidence>
<dbReference type="HAMAP" id="MF_00315">
    <property type="entry name" value="DXP_synth"/>
    <property type="match status" value="1"/>
</dbReference>
<dbReference type="Proteomes" id="UP000265643">
    <property type="component" value="Unassembled WGS sequence"/>
</dbReference>
<evidence type="ECO:0000256" key="10">
    <source>
        <dbReference type="ARBA" id="ARBA00055605"/>
    </source>
</evidence>
<dbReference type="RefSeq" id="WP_117888261.1">
    <property type="nucleotide sequence ID" value="NZ_BHGK01000001.1"/>
</dbReference>
<dbReference type="Gene3D" id="3.40.50.920">
    <property type="match status" value="1"/>
</dbReference>
<keyword evidence="7 11" id="KW-0784">Thiamine biosynthesis</keyword>
<dbReference type="GO" id="GO:0016114">
    <property type="term" value="P:terpenoid biosynthetic process"/>
    <property type="evidence" value="ECO:0007669"/>
    <property type="project" value="UniProtKB-UniRule"/>
</dbReference>
<dbReference type="GO" id="GO:0019288">
    <property type="term" value="P:isopentenyl diphosphate biosynthetic process, methylerythritol 4-phosphate pathway"/>
    <property type="evidence" value="ECO:0007669"/>
    <property type="project" value="TreeGrafter"/>
</dbReference>
<comment type="cofactor">
    <cofactor evidence="11">
        <name>Mg(2+)</name>
        <dbReference type="ChEBI" id="CHEBI:18420"/>
    </cofactor>
    <text evidence="11">Binds 1 Mg(2+) ion per subunit.</text>
</comment>
<dbReference type="GO" id="GO:0009228">
    <property type="term" value="P:thiamine biosynthetic process"/>
    <property type="evidence" value="ECO:0007669"/>
    <property type="project" value="UniProtKB-UniRule"/>
</dbReference>
<dbReference type="SUPFAM" id="SSF52518">
    <property type="entry name" value="Thiamin diphosphate-binding fold (THDP-binding)"/>
    <property type="match status" value="1"/>
</dbReference>
<feature type="binding site" evidence="11">
    <location>
        <position position="365"/>
    </location>
    <ligand>
        <name>thiamine diphosphate</name>
        <dbReference type="ChEBI" id="CHEBI:58937"/>
    </ligand>
</feature>
<dbReference type="EMBL" id="BHGK01000001">
    <property type="protein sequence ID" value="GCA65735.1"/>
    <property type="molecule type" value="Genomic_DNA"/>
</dbReference>
<feature type="binding site" evidence="11">
    <location>
        <position position="144"/>
    </location>
    <ligand>
        <name>Mg(2+)</name>
        <dbReference type="ChEBI" id="CHEBI:18420"/>
    </ligand>
</feature>
<protein>
    <recommendedName>
        <fullName evidence="11">1-deoxy-D-xylulose-5-phosphate synthase</fullName>
        <ecNumber evidence="11">2.2.1.7</ecNumber>
    </recommendedName>
    <alternativeName>
        <fullName evidence="11">1-deoxyxylulose-5-phosphate synthase</fullName>
        <shortName evidence="11">DXP synthase</shortName>
        <shortName evidence="11">DXPS</shortName>
    </alternativeName>
</protein>
<feature type="binding site" evidence="11">
    <location>
        <position position="173"/>
    </location>
    <ligand>
        <name>thiamine diphosphate</name>
        <dbReference type="ChEBI" id="CHEBI:58937"/>
    </ligand>
</feature>
<dbReference type="AlphaFoldDB" id="A0A391NXP4"/>
<comment type="catalytic activity">
    <reaction evidence="11">
        <text>D-glyceraldehyde 3-phosphate + pyruvate + H(+) = 1-deoxy-D-xylulose 5-phosphate + CO2</text>
        <dbReference type="Rhea" id="RHEA:12605"/>
        <dbReference type="ChEBI" id="CHEBI:15361"/>
        <dbReference type="ChEBI" id="CHEBI:15378"/>
        <dbReference type="ChEBI" id="CHEBI:16526"/>
        <dbReference type="ChEBI" id="CHEBI:57792"/>
        <dbReference type="ChEBI" id="CHEBI:59776"/>
        <dbReference type="EC" id="2.2.1.7"/>
    </reaction>
</comment>
<keyword evidence="8 11" id="KW-0786">Thiamine pyrophosphate</keyword>
<dbReference type="InterPro" id="IPR033248">
    <property type="entry name" value="Transketolase_C"/>
</dbReference>
<keyword evidence="9 11" id="KW-0414">Isoprene biosynthesis</keyword>
<dbReference type="InterPro" id="IPR005477">
    <property type="entry name" value="Dxylulose-5-P_synthase"/>
</dbReference>
<feature type="binding site" evidence="11">
    <location>
        <begin position="145"/>
        <end position="146"/>
    </location>
    <ligand>
        <name>thiamine diphosphate</name>
        <dbReference type="ChEBI" id="CHEBI:58937"/>
    </ligand>
</feature>
<dbReference type="FunFam" id="3.40.50.920:FF:000002">
    <property type="entry name" value="1-deoxy-D-xylulose-5-phosphate synthase"/>
    <property type="match status" value="1"/>
</dbReference>
<comment type="cofactor">
    <cofactor evidence="11">
        <name>thiamine diphosphate</name>
        <dbReference type="ChEBI" id="CHEBI:58937"/>
    </cofactor>
    <text evidence="11">Binds 1 thiamine pyrophosphate per subunit.</text>
</comment>
<dbReference type="PROSITE" id="PS00802">
    <property type="entry name" value="TRANSKETOLASE_2"/>
    <property type="match status" value="1"/>
</dbReference>
<evidence type="ECO:0000256" key="9">
    <source>
        <dbReference type="ARBA" id="ARBA00023229"/>
    </source>
</evidence>
<dbReference type="CDD" id="cd02007">
    <property type="entry name" value="TPP_DXS"/>
    <property type="match status" value="1"/>
</dbReference>
<dbReference type="Gene3D" id="3.40.50.970">
    <property type="match status" value="2"/>
</dbReference>
<comment type="function">
    <text evidence="10 11">Catalyzes the acyloin condensation reaction between C atoms 2 and 3 of pyruvate and glyceraldehyde 3-phosphate to yield 1-deoxy-D-xylulose-5-phosphate (DXP).</text>
</comment>
<dbReference type="CDD" id="cd07033">
    <property type="entry name" value="TPP_PYR_DXS_TK_like"/>
    <property type="match status" value="1"/>
</dbReference>
<comment type="subunit">
    <text evidence="3 11">Homodimer.</text>
</comment>
<keyword evidence="14" id="KW-1185">Reference proteome</keyword>
<dbReference type="InterPro" id="IPR049557">
    <property type="entry name" value="Transketolase_CS"/>
</dbReference>
<feature type="binding site" evidence="11">
    <location>
        <begin position="113"/>
        <end position="115"/>
    </location>
    <ligand>
        <name>thiamine diphosphate</name>
        <dbReference type="ChEBI" id="CHEBI:58937"/>
    </ligand>
</feature>
<dbReference type="EC" id="2.2.1.7" evidence="11"/>
<evidence type="ECO:0000313" key="13">
    <source>
        <dbReference type="EMBL" id="GCA65735.1"/>
    </source>
</evidence>
<evidence type="ECO:0000256" key="6">
    <source>
        <dbReference type="ARBA" id="ARBA00022842"/>
    </source>
</evidence>
<dbReference type="InterPro" id="IPR029061">
    <property type="entry name" value="THDP-binding"/>
</dbReference>
<dbReference type="PROSITE" id="PS00801">
    <property type="entry name" value="TRANSKETOLASE_1"/>
    <property type="match status" value="1"/>
</dbReference>
<dbReference type="SMART" id="SM00861">
    <property type="entry name" value="Transket_pyr"/>
    <property type="match status" value="1"/>
</dbReference>
<dbReference type="GO" id="GO:0030976">
    <property type="term" value="F:thiamine pyrophosphate binding"/>
    <property type="evidence" value="ECO:0007669"/>
    <property type="project" value="UniProtKB-UniRule"/>
</dbReference>
<reference evidence="14" key="1">
    <citation type="submission" date="2018-09" db="EMBL/GenBank/DDBJ databases">
        <title>Draft Genome Sequence of Mediterraneibacter sp. KCTC 15684.</title>
        <authorList>
            <person name="Kim J.S."/>
            <person name="Han K.I."/>
            <person name="Suh M.K."/>
            <person name="Lee K.C."/>
            <person name="Eom M.K."/>
            <person name="Lee J.H."/>
            <person name="Park S.H."/>
            <person name="Kang S.W."/>
            <person name="Park J.E."/>
            <person name="Oh B.S."/>
            <person name="Yu S.Y."/>
            <person name="Choi S.H."/>
            <person name="Lee D.H."/>
            <person name="Yoon H."/>
            <person name="Kim B."/>
            <person name="Yang S.J."/>
            <person name="Lee J.S."/>
        </authorList>
    </citation>
    <scope>NUCLEOTIDE SEQUENCE [LARGE SCALE GENOMIC DNA]</scope>
    <source>
        <strain evidence="14">KCTC 15684</strain>
    </source>
</reference>
<dbReference type="InterPro" id="IPR020826">
    <property type="entry name" value="Transketolase_BS"/>
</dbReference>
<keyword evidence="6 11" id="KW-0460">Magnesium</keyword>
<dbReference type="FunFam" id="3.40.50.970:FF:000005">
    <property type="entry name" value="1-deoxy-D-xylulose-5-phosphate synthase"/>
    <property type="match status" value="1"/>
</dbReference>
<evidence type="ECO:0000256" key="5">
    <source>
        <dbReference type="ARBA" id="ARBA00022723"/>
    </source>
</evidence>
<dbReference type="NCBIfam" id="NF003933">
    <property type="entry name" value="PRK05444.2-2"/>
    <property type="match status" value="1"/>
</dbReference>
<dbReference type="GO" id="GO:0008661">
    <property type="term" value="F:1-deoxy-D-xylulose-5-phosphate synthase activity"/>
    <property type="evidence" value="ECO:0007669"/>
    <property type="project" value="UniProtKB-UniRule"/>
</dbReference>
<dbReference type="InterPro" id="IPR005475">
    <property type="entry name" value="Transketolase-like_Pyr-bd"/>
</dbReference>
<proteinExistence type="inferred from homology"/>
<dbReference type="UniPathway" id="UPA00064">
    <property type="reaction ID" value="UER00091"/>
</dbReference>
<evidence type="ECO:0000256" key="11">
    <source>
        <dbReference type="HAMAP-Rule" id="MF_00315"/>
    </source>
</evidence>
<dbReference type="Pfam" id="PF02780">
    <property type="entry name" value="Transketolase_C"/>
    <property type="match status" value="1"/>
</dbReference>
<comment type="pathway">
    <text evidence="1 11">Metabolic intermediate biosynthesis; 1-deoxy-D-xylulose 5-phosphate biosynthesis; 1-deoxy-D-xylulose 5-phosphate from D-glyceraldehyde 3-phosphate and pyruvate: step 1/1.</text>
</comment>
<dbReference type="GO" id="GO:0005829">
    <property type="term" value="C:cytosol"/>
    <property type="evidence" value="ECO:0007669"/>
    <property type="project" value="TreeGrafter"/>
</dbReference>
<comment type="similarity">
    <text evidence="2 11">Belongs to the transketolase family. DXPS subfamily.</text>
</comment>
<evidence type="ECO:0000256" key="7">
    <source>
        <dbReference type="ARBA" id="ARBA00022977"/>
    </source>
</evidence>
<dbReference type="PANTHER" id="PTHR43322">
    <property type="entry name" value="1-D-DEOXYXYLULOSE 5-PHOSPHATE SYNTHASE-RELATED"/>
    <property type="match status" value="1"/>
</dbReference>
<dbReference type="GO" id="GO:0000287">
    <property type="term" value="F:magnesium ion binding"/>
    <property type="evidence" value="ECO:0007669"/>
    <property type="project" value="UniProtKB-UniRule"/>
</dbReference>
<feature type="binding site" evidence="11">
    <location>
        <position position="72"/>
    </location>
    <ligand>
        <name>thiamine diphosphate</name>
        <dbReference type="ChEBI" id="CHEBI:58937"/>
    </ligand>
</feature>
<evidence type="ECO:0000256" key="1">
    <source>
        <dbReference type="ARBA" id="ARBA00004980"/>
    </source>
</evidence>
<feature type="domain" description="Transketolase-like pyrimidine-binding" evidence="12">
    <location>
        <begin position="314"/>
        <end position="478"/>
    </location>
</feature>
<comment type="caution">
    <text evidence="13">The sequence shown here is derived from an EMBL/GenBank/DDBJ whole genome shotgun (WGS) entry which is preliminary data.</text>
</comment>
<sequence>MILDKIRQENDIKKLKPEELPVLAEEIRSFLIEKISRTGGHLASNLGVVELTMALHLELNLPTDKLIWDVGHQSYTHKLLTGRKDGFDDLRKYGGMSGFPKRKESKCDAFDTGHSSTSISAGLGYVEAREILGQHHTVVSVIGDGSLTGGMAYEALNNASRLKSNFIVVLNDNNMSISKNVGGMSNYLNGLRTAEAYTGLKKGVEDSLLKVPGAGERILGQMKRAKSGLKQLIVPGMFFEDMGITYLGPVDGHDIRKLRRVIREAKRIQHGVLIHVLTKKGKGYQPAEINPSKYHGTGPFVVDTGEQTGKTTRDTYTDIFSKVLCDEAKRKEHLVAITAAMADGTGLARFSRQFPKRFFDVGIAEEHGMTFAAGLAAGGLKPVIALYSSFLQRAFDQMIHDVCLQNLPVFIGVDRAGLVGSDGETHQGLFDIAFLSMIPNLTILSPKNRWEMADMVRFCVDYDGPVALRYPRGEAYEGLKEFRREICYGKSEWIYEEEEIAILFVGHMAELAEKVREGLKEIGYPVSLINARFIKPLDEEMIEKAAKDHRLLVTIEEGVLSGGYGEAVLRYTEKKGLTMKVLNVGLPDEYIEHGNVEVLRKEVGMDPDTIVKQIVTEYICML</sequence>
<evidence type="ECO:0000313" key="14">
    <source>
        <dbReference type="Proteomes" id="UP000265643"/>
    </source>
</evidence>
<name>A0A391NXP4_9FIRM</name>
<dbReference type="InterPro" id="IPR009014">
    <property type="entry name" value="Transketo_C/PFOR_II"/>
</dbReference>
<dbReference type="NCBIfam" id="TIGR00204">
    <property type="entry name" value="dxs"/>
    <property type="match status" value="1"/>
</dbReference>
<dbReference type="Pfam" id="PF02779">
    <property type="entry name" value="Transket_pyr"/>
    <property type="match status" value="1"/>
</dbReference>
<gene>
    <name evidence="11 13" type="primary">dxs</name>
    <name evidence="13" type="ORF">KGMB01110_01710</name>
</gene>
<feature type="binding site" evidence="11">
    <location>
        <position position="173"/>
    </location>
    <ligand>
        <name>Mg(2+)</name>
        <dbReference type="ChEBI" id="CHEBI:18420"/>
    </ligand>
</feature>
<dbReference type="Pfam" id="PF13292">
    <property type="entry name" value="DXP_synthase_N"/>
    <property type="match status" value="1"/>
</dbReference>
<evidence type="ECO:0000256" key="2">
    <source>
        <dbReference type="ARBA" id="ARBA00011081"/>
    </source>
</evidence>
<evidence type="ECO:0000256" key="4">
    <source>
        <dbReference type="ARBA" id="ARBA00022679"/>
    </source>
</evidence>
<feature type="binding site" evidence="11">
    <location>
        <position position="284"/>
    </location>
    <ligand>
        <name>thiamine diphosphate</name>
        <dbReference type="ChEBI" id="CHEBI:58937"/>
    </ligand>
</feature>